<sequence>MYKKVIWSPRAQEEYISTLEYWIEHNDSSTYSNRIIDEVERIEQRILDFPIAHPIVYQTPEKEIRRVLILHNFSLFYQIFTDRIEIVFFFDNRNDPKKLIL</sequence>
<gene>
    <name evidence="2" type="ORF">VJJ49_08015</name>
</gene>
<dbReference type="InterPro" id="IPR035093">
    <property type="entry name" value="RelE/ParE_toxin_dom_sf"/>
</dbReference>
<dbReference type="RefSeq" id="WP_323979558.1">
    <property type="nucleotide sequence ID" value="NZ_JAYKBV010000009.1"/>
</dbReference>
<reference evidence="2 3" key="1">
    <citation type="submission" date="2023-12" db="EMBL/GenBank/DDBJ databases">
        <title>Genomic sequences of Capnocytophaga and Parvimonas strains.</title>
        <authorList>
            <person name="Watt R.M."/>
            <person name="Wang M."/>
            <person name="Yang T."/>
            <person name="Tong W.M."/>
        </authorList>
    </citation>
    <scope>NUCLEOTIDE SEQUENCE [LARGE SCALE GENOMIC DNA]</scope>
    <source>
        <strain evidence="2 3">CCUG 13156</strain>
    </source>
</reference>
<evidence type="ECO:0000256" key="1">
    <source>
        <dbReference type="ARBA" id="ARBA00022649"/>
    </source>
</evidence>
<dbReference type="EMBL" id="JAYKBV010000009">
    <property type="protein sequence ID" value="MEB3040637.1"/>
    <property type="molecule type" value="Genomic_DNA"/>
</dbReference>
<dbReference type="Pfam" id="PF05016">
    <property type="entry name" value="ParE_toxin"/>
    <property type="match status" value="1"/>
</dbReference>
<evidence type="ECO:0000313" key="3">
    <source>
        <dbReference type="Proteomes" id="UP001324270"/>
    </source>
</evidence>
<dbReference type="InterPro" id="IPR007712">
    <property type="entry name" value="RelE/ParE_toxin"/>
</dbReference>
<keyword evidence="3" id="KW-1185">Reference proteome</keyword>
<keyword evidence="1" id="KW-1277">Toxin-antitoxin system</keyword>
<dbReference type="Proteomes" id="UP001324270">
    <property type="component" value="Unassembled WGS sequence"/>
</dbReference>
<evidence type="ECO:0000313" key="2">
    <source>
        <dbReference type="EMBL" id="MEB3040637.1"/>
    </source>
</evidence>
<organism evidence="2 3">
    <name type="scientific">Capnocytophaga gingivalis</name>
    <dbReference type="NCBI Taxonomy" id="1017"/>
    <lineage>
        <taxon>Bacteria</taxon>
        <taxon>Pseudomonadati</taxon>
        <taxon>Bacteroidota</taxon>
        <taxon>Flavobacteriia</taxon>
        <taxon>Flavobacteriales</taxon>
        <taxon>Flavobacteriaceae</taxon>
        <taxon>Capnocytophaga</taxon>
    </lineage>
</organism>
<name>A0ABU5Y9M6_9FLAO</name>
<dbReference type="Gene3D" id="3.30.2310.20">
    <property type="entry name" value="RelE-like"/>
    <property type="match status" value="1"/>
</dbReference>
<proteinExistence type="predicted"/>
<protein>
    <submittedName>
        <fullName evidence="2">Type II toxin-antitoxin system RelE/ParE family toxin</fullName>
    </submittedName>
</protein>
<comment type="caution">
    <text evidence="2">The sequence shown here is derived from an EMBL/GenBank/DDBJ whole genome shotgun (WGS) entry which is preliminary data.</text>
</comment>
<accession>A0ABU5Y9M6</accession>